<comment type="caution">
    <text evidence="1">The sequence shown here is derived from an EMBL/GenBank/DDBJ whole genome shotgun (WGS) entry which is preliminary data.</text>
</comment>
<keyword evidence="2" id="KW-1185">Reference proteome</keyword>
<dbReference type="EMBL" id="CAJVPY010001354">
    <property type="protein sequence ID" value="CAG8518221.1"/>
    <property type="molecule type" value="Genomic_DNA"/>
</dbReference>
<accession>A0A9N9A3Y2</accession>
<dbReference type="AlphaFoldDB" id="A0A9N9A3Y2"/>
<evidence type="ECO:0000313" key="1">
    <source>
        <dbReference type="EMBL" id="CAG8518221.1"/>
    </source>
</evidence>
<evidence type="ECO:0000313" key="2">
    <source>
        <dbReference type="Proteomes" id="UP000789405"/>
    </source>
</evidence>
<dbReference type="OrthoDB" id="2480806at2759"/>
<sequence length="170" mass="19745">MFALRNRFRKSTPQQLYNIHIRAKKTYLDDYNVPNGFDRSNNNLNYINSQDSSSLNYNNQQLNINSKAYDLYYNNNSSDINPEADDLYYNDNSSDINPEFDDLCYNDNSSDTNQEFDDLCYNDSDSGNIYSRDEFYTDIDSSLDNKCDSTSTSTNVNNSPKIFDGTRFNL</sequence>
<feature type="non-terminal residue" evidence="1">
    <location>
        <position position="170"/>
    </location>
</feature>
<proteinExistence type="predicted"/>
<dbReference type="Proteomes" id="UP000789405">
    <property type="component" value="Unassembled WGS sequence"/>
</dbReference>
<reference evidence="1" key="1">
    <citation type="submission" date="2021-06" db="EMBL/GenBank/DDBJ databases">
        <authorList>
            <person name="Kallberg Y."/>
            <person name="Tangrot J."/>
            <person name="Rosling A."/>
        </authorList>
    </citation>
    <scope>NUCLEOTIDE SEQUENCE</scope>
    <source>
        <strain evidence="1">MA453B</strain>
    </source>
</reference>
<protein>
    <submittedName>
        <fullName evidence="1">4528_t:CDS:1</fullName>
    </submittedName>
</protein>
<organism evidence="1 2">
    <name type="scientific">Dentiscutata erythropus</name>
    <dbReference type="NCBI Taxonomy" id="1348616"/>
    <lineage>
        <taxon>Eukaryota</taxon>
        <taxon>Fungi</taxon>
        <taxon>Fungi incertae sedis</taxon>
        <taxon>Mucoromycota</taxon>
        <taxon>Glomeromycotina</taxon>
        <taxon>Glomeromycetes</taxon>
        <taxon>Diversisporales</taxon>
        <taxon>Gigasporaceae</taxon>
        <taxon>Dentiscutata</taxon>
    </lineage>
</organism>
<name>A0A9N9A3Y2_9GLOM</name>
<gene>
    <name evidence="1" type="ORF">DERYTH_LOCUS3736</name>
</gene>
<feature type="non-terminal residue" evidence="1">
    <location>
        <position position="1"/>
    </location>
</feature>